<gene>
    <name evidence="3" type="ORF">EG346_12305</name>
</gene>
<reference evidence="4" key="1">
    <citation type="submission" date="2018-11" db="EMBL/GenBank/DDBJ databases">
        <title>Proposal to divide the Flavobacteriaceae and reorganize its genera based on Amino Acid Identity values calculated from whole genome sequences.</title>
        <authorList>
            <person name="Nicholson A.C."/>
            <person name="Gulvik C.A."/>
            <person name="Whitney A.M."/>
            <person name="Humrighouse B.W."/>
            <person name="Bell M."/>
            <person name="Holmes B."/>
            <person name="Steigerwalt A.G."/>
            <person name="Villarma A."/>
            <person name="Sheth M."/>
            <person name="Batra D."/>
            <person name="Pryor J."/>
            <person name="Bernardet J.-F."/>
            <person name="Hugo C."/>
            <person name="Kampfer P."/>
            <person name="Newman J."/>
            <person name="McQuiston J.R."/>
        </authorList>
    </citation>
    <scope>NUCLEOTIDE SEQUENCE [LARGE SCALE GENOMIC DNA]</scope>
    <source>
        <strain evidence="4">G0188</strain>
    </source>
</reference>
<sequence length="271" mass="31764">MSCHCNYLFSILFLIMPHTYRLALLEDNPRQLEKIEAYLIKIPNVEIVLKSRSSNDFFEQLKTIQPDILVADLDLGNDSMTGMEVAQDIKIPVFFASVNTSEYVEDIEDLKRDAEICVDHITKPFSEDQFEKSFKRFLQEVTYFSPPQYVYLDFEKTKKNRIRIDDIVYLCADKKEGSDSNNKQIHFINRSPAILIDFSFTKMEEKGLLTSQFVTIHKAFRVNKKYLKHYHSKTSTVEIHIFDVTDKTKCHQLPVSENNQPVIRKMLRHPL</sequence>
<name>A0A3G6M413_CHRCU</name>
<keyword evidence="1" id="KW-0597">Phosphoprotein</keyword>
<protein>
    <submittedName>
        <fullName evidence="3">Response regulator</fullName>
    </submittedName>
</protein>
<evidence type="ECO:0000313" key="3">
    <source>
        <dbReference type="EMBL" id="AZA48908.1"/>
    </source>
</evidence>
<dbReference type="SMART" id="SM00850">
    <property type="entry name" value="LytTR"/>
    <property type="match status" value="1"/>
</dbReference>
<dbReference type="KEGG" id="ccau:EG346_12305"/>
<evidence type="ECO:0000256" key="1">
    <source>
        <dbReference type="PROSITE-ProRule" id="PRU00169"/>
    </source>
</evidence>
<dbReference type="Gene3D" id="2.40.50.1020">
    <property type="entry name" value="LytTr DNA-binding domain"/>
    <property type="match status" value="1"/>
</dbReference>
<dbReference type="SMART" id="SM00448">
    <property type="entry name" value="REC"/>
    <property type="match status" value="1"/>
</dbReference>
<dbReference type="InterPro" id="IPR011006">
    <property type="entry name" value="CheY-like_superfamily"/>
</dbReference>
<dbReference type="Gene3D" id="3.40.50.2300">
    <property type="match status" value="1"/>
</dbReference>
<dbReference type="PROSITE" id="PS50110">
    <property type="entry name" value="RESPONSE_REGULATORY"/>
    <property type="match status" value="1"/>
</dbReference>
<dbReference type="EMBL" id="CP033920">
    <property type="protein sequence ID" value="AZA48908.1"/>
    <property type="molecule type" value="Genomic_DNA"/>
</dbReference>
<feature type="domain" description="Response regulatory" evidence="2">
    <location>
        <begin position="21"/>
        <end position="138"/>
    </location>
</feature>
<dbReference type="InterPro" id="IPR007492">
    <property type="entry name" value="LytTR_DNA-bd_dom"/>
</dbReference>
<dbReference type="CDD" id="cd00156">
    <property type="entry name" value="REC"/>
    <property type="match status" value="1"/>
</dbReference>
<organism evidence="3 4">
    <name type="scientific">Chryseobacterium carnipullorum</name>
    <dbReference type="NCBI Taxonomy" id="1124835"/>
    <lineage>
        <taxon>Bacteria</taxon>
        <taxon>Pseudomonadati</taxon>
        <taxon>Bacteroidota</taxon>
        <taxon>Flavobacteriia</taxon>
        <taxon>Flavobacteriales</taxon>
        <taxon>Weeksellaceae</taxon>
        <taxon>Chryseobacterium group</taxon>
        <taxon>Chryseobacterium</taxon>
    </lineage>
</organism>
<dbReference type="SUPFAM" id="SSF52172">
    <property type="entry name" value="CheY-like"/>
    <property type="match status" value="1"/>
</dbReference>
<keyword evidence="4" id="KW-1185">Reference proteome</keyword>
<dbReference type="Pfam" id="PF04397">
    <property type="entry name" value="LytTR"/>
    <property type="match status" value="1"/>
</dbReference>
<accession>A0A3G6M413</accession>
<dbReference type="GO" id="GO:0003677">
    <property type="term" value="F:DNA binding"/>
    <property type="evidence" value="ECO:0007669"/>
    <property type="project" value="InterPro"/>
</dbReference>
<dbReference type="Proteomes" id="UP000273270">
    <property type="component" value="Chromosome"/>
</dbReference>
<feature type="modified residue" description="4-aspartylphosphate" evidence="1">
    <location>
        <position position="72"/>
    </location>
</feature>
<dbReference type="GO" id="GO:0000160">
    <property type="term" value="P:phosphorelay signal transduction system"/>
    <property type="evidence" value="ECO:0007669"/>
    <property type="project" value="InterPro"/>
</dbReference>
<dbReference type="InterPro" id="IPR001789">
    <property type="entry name" value="Sig_transdc_resp-reg_receiver"/>
</dbReference>
<evidence type="ECO:0000313" key="4">
    <source>
        <dbReference type="Proteomes" id="UP000273270"/>
    </source>
</evidence>
<evidence type="ECO:0000259" key="2">
    <source>
        <dbReference type="PROSITE" id="PS50110"/>
    </source>
</evidence>
<dbReference type="OrthoDB" id="1238320at2"/>
<dbReference type="AlphaFoldDB" id="A0A3G6M413"/>
<proteinExistence type="predicted"/>